<name>A0A4V6N7B2_9APHY</name>
<dbReference type="InterPro" id="IPR036864">
    <property type="entry name" value="Zn2-C6_fun-type_DNA-bd_sf"/>
</dbReference>
<dbReference type="Gene3D" id="4.10.240.10">
    <property type="entry name" value="Zn(2)-C6 fungal-type DNA-binding domain"/>
    <property type="match status" value="1"/>
</dbReference>
<sequence length="543" mass="60136">MRCNGDKPFCEQCQNKGTPDDCEYSASQGALTRSQLLERNIELLESRIYELEHPGTATVNVDVQSPTQGDRDGPDTQRTSFNAPPAISTDVTIDALPGDRDDNLHDPGRLRVLSVDEVYMIVDVFLLHASKLGFFLSVPTFIRYVRSPDGLGAGRHPLCDILIATTCLWGCRFASSPSIKNCEDTLLAQVLQQVANFLLLVDEGTPRHSILAFIQAQVLLANYFFTTDRLLEGRYHSSAALSLAFSCQLNRRWTLLPQAAQNEDPSLLPTRSAIQRPLNAIQIGERVNAFWTVHALYKTWSAVSGSSIAICSREASAGVQIEIPSPLSMDACEKGQLTTSDLDVHSSVMNILREEDANPLMGLTPLALYSHAALLYSHVSSMSRRYKEDLPAEEKAGLHEQLQELHSSTKTLVNSLTALEHIRPIRSLLTVSTLTRCALISLHENFMAVDHGSRTTCLSSANEILNLLHDIKPREIKYIDPIVAILLGSVGRVYVSELCRYRSLIHGPPNSEDQTLRSNLPSDVPYSSEMLWLLHDLPLVCLL</sequence>
<evidence type="ECO:0000256" key="3">
    <source>
        <dbReference type="ARBA" id="ARBA00023015"/>
    </source>
</evidence>
<comment type="subcellular location">
    <subcellularLocation>
        <location evidence="1">Nucleus</location>
    </subcellularLocation>
</comment>
<organism evidence="7 8">
    <name type="scientific">Steccherinum ochraceum</name>
    <dbReference type="NCBI Taxonomy" id="92696"/>
    <lineage>
        <taxon>Eukaryota</taxon>
        <taxon>Fungi</taxon>
        <taxon>Dikarya</taxon>
        <taxon>Basidiomycota</taxon>
        <taxon>Agaricomycotina</taxon>
        <taxon>Agaricomycetes</taxon>
        <taxon>Polyporales</taxon>
        <taxon>Steccherinaceae</taxon>
        <taxon>Steccherinum</taxon>
    </lineage>
</organism>
<dbReference type="EMBL" id="RWJN01000007">
    <property type="protein sequence ID" value="TCD71277.1"/>
    <property type="molecule type" value="Genomic_DNA"/>
</dbReference>
<keyword evidence="2" id="KW-0479">Metal-binding</keyword>
<comment type="caution">
    <text evidence="7">The sequence shown here is derived from an EMBL/GenBank/DDBJ whole genome shotgun (WGS) entry which is preliminary data.</text>
</comment>
<dbReference type="AlphaFoldDB" id="A0A4V6N7B2"/>
<dbReference type="GO" id="GO:0005634">
    <property type="term" value="C:nucleus"/>
    <property type="evidence" value="ECO:0007669"/>
    <property type="project" value="UniProtKB-SubCell"/>
</dbReference>
<evidence type="ECO:0008006" key="9">
    <source>
        <dbReference type="Google" id="ProtNLM"/>
    </source>
</evidence>
<keyword evidence="4" id="KW-0804">Transcription</keyword>
<evidence type="ECO:0000313" key="7">
    <source>
        <dbReference type="EMBL" id="TCD71277.1"/>
    </source>
</evidence>
<accession>A0A4V6N7B2</accession>
<proteinExistence type="predicted"/>
<dbReference type="InterPro" id="IPR050815">
    <property type="entry name" value="TF_fung"/>
</dbReference>
<evidence type="ECO:0000256" key="6">
    <source>
        <dbReference type="SAM" id="MobiDB-lite"/>
    </source>
</evidence>
<keyword evidence="8" id="KW-1185">Reference proteome</keyword>
<feature type="region of interest" description="Disordered" evidence="6">
    <location>
        <begin position="57"/>
        <end position="85"/>
    </location>
</feature>
<reference evidence="7 8" key="1">
    <citation type="submission" date="2018-11" db="EMBL/GenBank/DDBJ databases">
        <title>Genome assembly of Steccherinum ochraceum LE-BIN_3174, the white-rot fungus of the Steccherinaceae family (The Residual Polyporoid clade, Polyporales, Basidiomycota).</title>
        <authorList>
            <person name="Fedorova T.V."/>
            <person name="Glazunova O.A."/>
            <person name="Landesman E.O."/>
            <person name="Moiseenko K.V."/>
            <person name="Psurtseva N.V."/>
            <person name="Savinova O.S."/>
            <person name="Shakhova N.V."/>
            <person name="Tyazhelova T.V."/>
            <person name="Vasina D.V."/>
        </authorList>
    </citation>
    <scope>NUCLEOTIDE SEQUENCE [LARGE SCALE GENOMIC DNA]</scope>
    <source>
        <strain evidence="7 8">LE-BIN_3174</strain>
    </source>
</reference>
<keyword evidence="5" id="KW-0539">Nucleus</keyword>
<evidence type="ECO:0000256" key="4">
    <source>
        <dbReference type="ARBA" id="ARBA00023163"/>
    </source>
</evidence>
<evidence type="ECO:0000256" key="1">
    <source>
        <dbReference type="ARBA" id="ARBA00004123"/>
    </source>
</evidence>
<dbReference type="CDD" id="cd12148">
    <property type="entry name" value="fungal_TF_MHR"/>
    <property type="match status" value="1"/>
</dbReference>
<dbReference type="Proteomes" id="UP000292702">
    <property type="component" value="Unassembled WGS sequence"/>
</dbReference>
<dbReference type="STRING" id="92696.A0A4V6N7B2"/>
<feature type="compositionally biased region" description="Polar residues" evidence="6">
    <location>
        <begin position="57"/>
        <end position="68"/>
    </location>
</feature>
<evidence type="ECO:0000256" key="5">
    <source>
        <dbReference type="ARBA" id="ARBA00023242"/>
    </source>
</evidence>
<dbReference type="OrthoDB" id="2309723at2759"/>
<dbReference type="GO" id="GO:0008270">
    <property type="term" value="F:zinc ion binding"/>
    <property type="evidence" value="ECO:0007669"/>
    <property type="project" value="InterPro"/>
</dbReference>
<keyword evidence="3" id="KW-0805">Transcription regulation</keyword>
<evidence type="ECO:0000256" key="2">
    <source>
        <dbReference type="ARBA" id="ARBA00022723"/>
    </source>
</evidence>
<evidence type="ECO:0000313" key="8">
    <source>
        <dbReference type="Proteomes" id="UP000292702"/>
    </source>
</evidence>
<gene>
    <name evidence="7" type="ORF">EIP91_011048</name>
</gene>
<dbReference type="PANTHER" id="PTHR47338">
    <property type="entry name" value="ZN(II)2CYS6 TRANSCRIPTION FACTOR (EUROFUNG)-RELATED"/>
    <property type="match status" value="1"/>
</dbReference>
<dbReference type="GO" id="GO:0000981">
    <property type="term" value="F:DNA-binding transcription factor activity, RNA polymerase II-specific"/>
    <property type="evidence" value="ECO:0007669"/>
    <property type="project" value="InterPro"/>
</dbReference>
<dbReference type="PANTHER" id="PTHR47338:SF29">
    <property type="entry name" value="ZN(2)-C6 FUNGAL-TYPE DOMAIN-CONTAINING PROTEIN"/>
    <property type="match status" value="1"/>
</dbReference>
<protein>
    <recommendedName>
        <fullName evidence="9">Transcription factor domain-containing protein</fullName>
    </recommendedName>
</protein>